<dbReference type="InterPro" id="IPR003598">
    <property type="entry name" value="Ig_sub2"/>
</dbReference>
<dbReference type="Gene3D" id="2.60.40.10">
    <property type="entry name" value="Immunoglobulins"/>
    <property type="match status" value="1"/>
</dbReference>
<reference evidence="3" key="1">
    <citation type="submission" date="2025-08" db="UniProtKB">
        <authorList>
            <consortium name="Ensembl"/>
        </authorList>
    </citation>
    <scope>IDENTIFICATION</scope>
</reference>
<dbReference type="PANTHER" id="PTHR11422">
    <property type="entry name" value="T-CELL SURFACE GLYCOPROTEIN CD4"/>
    <property type="match status" value="1"/>
</dbReference>
<sequence>MAASVWTSIVLVALLRMGKGNLSEPTVFSSEGQTVTLPCHRTSTNCSNTTWNYGSDKTIEIVAHGMVRNNLADSRTNRLKVESNCSLTILNVKPADAGQYNCRVYSSQSAYNDSFVYLTVLNITSSQLKPETLNCCLHTYEFCTKHINEDMKLTWLNDDGSDLMQDTRYNITQTRCHSTLTVTLDQSDHNRKWTCQLTVDGRLESSASYITTLSGRDSSSPVSLRMVPEKKNYIHIVSNNGYGLTFKVADLPFIVRVIVLHLQCHICVSGLVSIHPCPTCSILTRRWLAILFPLPSCPLARACFFCPLNRPIAHWVDQVAQKPLMLWAWV</sequence>
<dbReference type="GO" id="GO:0035723">
    <property type="term" value="P:interleukin-15-mediated signaling pathway"/>
    <property type="evidence" value="ECO:0007669"/>
    <property type="project" value="TreeGrafter"/>
</dbReference>
<dbReference type="PANTHER" id="PTHR11422:SF5">
    <property type="entry name" value="DIVERSE IMMUNOGLOBULIN DOMAIN-CONTAINING PROTEIN 1.1 ISOFORM X1-RELATED"/>
    <property type="match status" value="1"/>
</dbReference>
<dbReference type="GO" id="GO:0042110">
    <property type="term" value="P:T cell activation"/>
    <property type="evidence" value="ECO:0007669"/>
    <property type="project" value="TreeGrafter"/>
</dbReference>
<dbReference type="SUPFAM" id="SSF48726">
    <property type="entry name" value="Immunoglobulin"/>
    <property type="match status" value="1"/>
</dbReference>
<organism evidence="3 4">
    <name type="scientific">Paramormyrops kingsleyae</name>
    <dbReference type="NCBI Taxonomy" id="1676925"/>
    <lineage>
        <taxon>Eukaryota</taxon>
        <taxon>Metazoa</taxon>
        <taxon>Chordata</taxon>
        <taxon>Craniata</taxon>
        <taxon>Vertebrata</taxon>
        <taxon>Euteleostomi</taxon>
        <taxon>Actinopterygii</taxon>
        <taxon>Neopterygii</taxon>
        <taxon>Teleostei</taxon>
        <taxon>Osteoglossocephala</taxon>
        <taxon>Osteoglossomorpha</taxon>
        <taxon>Osteoglossiformes</taxon>
        <taxon>Mormyridae</taxon>
        <taxon>Paramormyrops</taxon>
    </lineage>
</organism>
<dbReference type="InterPro" id="IPR013783">
    <property type="entry name" value="Ig-like_fold"/>
</dbReference>
<dbReference type="GO" id="GO:0042289">
    <property type="term" value="F:MHC class II protein binding"/>
    <property type="evidence" value="ECO:0007669"/>
    <property type="project" value="TreeGrafter"/>
</dbReference>
<evidence type="ECO:0000259" key="2">
    <source>
        <dbReference type="PROSITE" id="PS50835"/>
    </source>
</evidence>
<evidence type="ECO:0000313" key="4">
    <source>
        <dbReference type="Proteomes" id="UP000261540"/>
    </source>
</evidence>
<dbReference type="SMART" id="SM00409">
    <property type="entry name" value="IG"/>
    <property type="match status" value="1"/>
</dbReference>
<dbReference type="PROSITE" id="PS50835">
    <property type="entry name" value="IG_LIKE"/>
    <property type="match status" value="2"/>
</dbReference>
<dbReference type="GeneTree" id="ENSGT01140000282931"/>
<dbReference type="AlphaFoldDB" id="A0A3B3R399"/>
<accession>A0A3B3R399</accession>
<dbReference type="GO" id="GO:0009897">
    <property type="term" value="C:external side of plasma membrane"/>
    <property type="evidence" value="ECO:0007669"/>
    <property type="project" value="TreeGrafter"/>
</dbReference>
<dbReference type="InterPro" id="IPR003599">
    <property type="entry name" value="Ig_sub"/>
</dbReference>
<dbReference type="InterPro" id="IPR013106">
    <property type="entry name" value="Ig_V-set"/>
</dbReference>
<dbReference type="Ensembl" id="ENSPKIT00000037273.1">
    <property type="protein sequence ID" value="ENSPKIP00000012868.1"/>
    <property type="gene ID" value="ENSPKIG00000000513.1"/>
</dbReference>
<feature type="domain" description="Ig-like" evidence="2">
    <location>
        <begin position="132"/>
        <end position="211"/>
    </location>
</feature>
<evidence type="ECO:0000256" key="1">
    <source>
        <dbReference type="SAM" id="SignalP"/>
    </source>
</evidence>
<feature type="signal peptide" evidence="1">
    <location>
        <begin position="1"/>
        <end position="20"/>
    </location>
</feature>
<dbReference type="Pfam" id="PF07686">
    <property type="entry name" value="V-set"/>
    <property type="match status" value="1"/>
</dbReference>
<dbReference type="GO" id="GO:0045121">
    <property type="term" value="C:membrane raft"/>
    <property type="evidence" value="ECO:0007669"/>
    <property type="project" value="TreeGrafter"/>
</dbReference>
<dbReference type="GO" id="GO:0070374">
    <property type="term" value="P:positive regulation of ERK1 and ERK2 cascade"/>
    <property type="evidence" value="ECO:0007669"/>
    <property type="project" value="TreeGrafter"/>
</dbReference>
<dbReference type="Proteomes" id="UP000261540">
    <property type="component" value="Unplaced"/>
</dbReference>
<keyword evidence="1" id="KW-0732">Signal</keyword>
<dbReference type="SMART" id="SM00408">
    <property type="entry name" value="IGc2"/>
    <property type="match status" value="1"/>
</dbReference>
<protein>
    <submittedName>
        <fullName evidence="3">Uncharacterized LOC111838830</fullName>
    </submittedName>
</protein>
<feature type="chain" id="PRO_5017407956" evidence="1">
    <location>
        <begin position="21"/>
        <end position="330"/>
    </location>
</feature>
<dbReference type="InterPro" id="IPR007110">
    <property type="entry name" value="Ig-like_dom"/>
</dbReference>
<proteinExistence type="predicted"/>
<keyword evidence="4" id="KW-1185">Reference proteome</keyword>
<feature type="domain" description="Ig-like" evidence="2">
    <location>
        <begin position="7"/>
        <end position="112"/>
    </location>
</feature>
<dbReference type="InterPro" id="IPR036179">
    <property type="entry name" value="Ig-like_dom_sf"/>
</dbReference>
<evidence type="ECO:0000313" key="3">
    <source>
        <dbReference type="Ensembl" id="ENSPKIP00000012868.1"/>
    </source>
</evidence>
<reference evidence="3" key="2">
    <citation type="submission" date="2025-09" db="UniProtKB">
        <authorList>
            <consortium name="Ensembl"/>
        </authorList>
    </citation>
    <scope>IDENTIFICATION</scope>
</reference>
<name>A0A3B3R399_9TELE</name>
<dbReference type="GO" id="GO:1990782">
    <property type="term" value="F:protein tyrosine kinase binding"/>
    <property type="evidence" value="ECO:0007669"/>
    <property type="project" value="TreeGrafter"/>
</dbReference>